<organism evidence="1">
    <name type="scientific">Pithovirus LCPAC404</name>
    <dbReference type="NCBI Taxonomy" id="2506597"/>
    <lineage>
        <taxon>Viruses</taxon>
        <taxon>Pithoviruses</taxon>
    </lineage>
</organism>
<dbReference type="EMBL" id="MK500595">
    <property type="protein sequence ID" value="QBK93400.1"/>
    <property type="molecule type" value="Genomic_DNA"/>
</dbReference>
<sequence length="38" mass="4307">MKIVSIMISVVYLKLQKKLEIPDGKYTPVSTASRREAI</sequence>
<evidence type="ECO:0000313" key="1">
    <source>
        <dbReference type="EMBL" id="QBK93400.1"/>
    </source>
</evidence>
<gene>
    <name evidence="1" type="ORF">LCPAC404_01040</name>
</gene>
<name>A0A481ZE52_9VIRU</name>
<proteinExistence type="predicted"/>
<reference evidence="1" key="1">
    <citation type="journal article" date="2019" name="MBio">
        <title>Virus Genomes from Deep Sea Sediments Expand the Ocean Megavirome and Support Independent Origins of Viral Gigantism.</title>
        <authorList>
            <person name="Backstrom D."/>
            <person name="Yutin N."/>
            <person name="Jorgensen S.L."/>
            <person name="Dharamshi J."/>
            <person name="Homa F."/>
            <person name="Zaremba-Niedwiedzka K."/>
            <person name="Spang A."/>
            <person name="Wolf Y.I."/>
            <person name="Koonin E.V."/>
            <person name="Ettema T.J."/>
        </authorList>
    </citation>
    <scope>NUCLEOTIDE SEQUENCE</scope>
</reference>
<protein>
    <submittedName>
        <fullName evidence="1">Uncharacterized protein</fullName>
    </submittedName>
</protein>
<accession>A0A481ZE52</accession>